<dbReference type="RefSeq" id="WP_086296988.1">
    <property type="nucleotide sequence ID" value="NZ_CP018789.1"/>
</dbReference>
<feature type="domain" description="DUF7897" evidence="1">
    <location>
        <begin position="3"/>
        <end position="594"/>
    </location>
</feature>
<organism evidence="2 3">
    <name type="scientific">Campylobacter porcelli</name>
    <dbReference type="NCBI Taxonomy" id="1660073"/>
    <lineage>
        <taxon>Bacteria</taxon>
        <taxon>Pseudomonadati</taxon>
        <taxon>Campylobacterota</taxon>
        <taxon>Epsilonproteobacteria</taxon>
        <taxon>Campylobacterales</taxon>
        <taxon>Campylobacteraceae</taxon>
        <taxon>Campylobacter</taxon>
    </lineage>
</organism>
<gene>
    <name evidence="2" type="primary">ciaB</name>
    <name evidence="2" type="ORF">CSUIS_0513</name>
</gene>
<dbReference type="NCBIfam" id="NF033805">
    <property type="entry name" value="invasion_CiaB"/>
    <property type="match status" value="1"/>
</dbReference>
<name>A0A1X9SVR0_9BACT</name>
<evidence type="ECO:0000313" key="3">
    <source>
        <dbReference type="Proteomes" id="UP000194260"/>
    </source>
</evidence>
<dbReference type="InterPro" id="IPR057219">
    <property type="entry name" value="DUF7897"/>
</dbReference>
<dbReference type="AlphaFoldDB" id="A0A1X9SVR0"/>
<accession>A0A1X9SVR0</accession>
<dbReference type="EMBL" id="CP018789">
    <property type="protein sequence ID" value="ARR00340.1"/>
    <property type="molecule type" value="Genomic_DNA"/>
</dbReference>
<dbReference type="Proteomes" id="UP000194260">
    <property type="component" value="Chromosome"/>
</dbReference>
<evidence type="ECO:0000313" key="2">
    <source>
        <dbReference type="EMBL" id="ARR00340.1"/>
    </source>
</evidence>
<evidence type="ECO:0000259" key="1">
    <source>
        <dbReference type="Pfam" id="PF25448"/>
    </source>
</evidence>
<dbReference type="Pfam" id="PF25448">
    <property type="entry name" value="DUF7897"/>
    <property type="match status" value="1"/>
</dbReference>
<sequence>MKYQKLNELSKSFKNELNQLYKDMDNPIILQGLNIANLPNNSQAKTAITDRIVSLRASSVENELKKLNLSKEKIKEINSNLYDYVSKFYIDRFTKMLNLISQDELLSEFEMELLWGVHRIGIAITNMQKVWQSHIIDGINEEFGLKFPTIAQAMKFIGDNALYQLSSDGLKCDRVYGAVVKDGSKYKMVPYITAFASECEAVVSEFENTINSLKPLAKSNQDKAYIIYLEALKSAFNERDNDKVISKWQDAERAWMQTRSAIQIGHPLEYYEDAYTHAVALEWDIRLSSRSDIDENKLKNNIKDSFDKIYSQIEPKNPNMVSLVHSNIDKTQLYISTPMLYYGAEFNGLFSAQVVPNDELVSSECGKKIFAFVDFVYQNSKAKPFMKLASEIFDREFLNYGREILFKNEKIWKRVYEISTIGHEFGHILFMDSDSENLMNIGGEFKFIEEYKATTGGLINFFLHEEKELILPVFYELIKRSIGLIAWQKVVETRAYYCEVLIHLSLLFRAGVLSFDGVRLVVDFNYQSYEKFKNLALQNYINLADFYTKKLNASEFLAKFAYFDGEIYLPTDIEVANFVKYYYSRYEAIGNEIDESDEWQKWQNA</sequence>
<protein>
    <submittedName>
        <fullName evidence="2">Invasion antigen B</fullName>
    </submittedName>
</protein>
<dbReference type="KEGG" id="camy:CSUIS_0513"/>
<proteinExistence type="predicted"/>
<reference evidence="3" key="1">
    <citation type="journal article" date="2017" name="Genome Biol. Evol.">
        <title>Comparative Genomic Analysis Identifies a Campylobacter Clade Deficient in Selenium Metabolism.</title>
        <authorList>
            <person name="Miller W.G."/>
            <person name="Yee E."/>
            <person name="Lopes B.S."/>
            <person name="Chapman M.H."/>
            <person name="Huynh S."/>
            <person name="Bono J.L."/>
            <person name="Parker C.T."/>
            <person name="Strachan N.J.C."/>
            <person name="Forbes K.J."/>
        </authorList>
    </citation>
    <scope>NUCLEOTIDE SEQUENCE [LARGE SCALE GENOMIC DNA]</scope>
    <source>
        <strain evidence="3">RM6137</strain>
    </source>
</reference>